<dbReference type="InterPro" id="IPR040198">
    <property type="entry name" value="Fido_containing"/>
</dbReference>
<keyword evidence="2" id="KW-0067">ATP-binding</keyword>
<dbReference type="EMBL" id="CP019911">
    <property type="protein sequence ID" value="AQW31306.1"/>
    <property type="molecule type" value="Genomic_DNA"/>
</dbReference>
<accession>A0A1U9VL73</accession>
<dbReference type="PROSITE" id="PS51459">
    <property type="entry name" value="FIDO"/>
    <property type="match status" value="1"/>
</dbReference>
<dbReference type="PANTHER" id="PTHR13504">
    <property type="entry name" value="FIDO DOMAIN-CONTAINING PROTEIN DDB_G0283145"/>
    <property type="match status" value="1"/>
</dbReference>
<name>A0A1U9VL73_9RALS</name>
<dbReference type="InterPro" id="IPR025230">
    <property type="entry name" value="DUF4172"/>
</dbReference>
<feature type="binding site" evidence="2">
    <location>
        <begin position="264"/>
        <end position="265"/>
    </location>
    <ligand>
        <name>ATP</name>
        <dbReference type="ChEBI" id="CHEBI:30616"/>
    </ligand>
</feature>
<organism evidence="4 5">
    <name type="scientific">blood disease bacterium A2-HR MARDI</name>
    <dbReference type="NCBI Taxonomy" id="1944648"/>
    <lineage>
        <taxon>Bacteria</taxon>
        <taxon>Pseudomonadati</taxon>
        <taxon>Pseudomonadota</taxon>
        <taxon>Betaproteobacteria</taxon>
        <taxon>Burkholderiales</taxon>
        <taxon>Burkholderiaceae</taxon>
        <taxon>Ralstonia</taxon>
        <taxon>Ralstonia solanacearum species complex</taxon>
    </lineage>
</organism>
<evidence type="ECO:0000313" key="5">
    <source>
        <dbReference type="Proteomes" id="UP000189628"/>
    </source>
</evidence>
<dbReference type="Pfam" id="PF13776">
    <property type="entry name" value="DUF4172"/>
    <property type="match status" value="1"/>
</dbReference>
<dbReference type="InterPro" id="IPR036388">
    <property type="entry name" value="WH-like_DNA-bd_sf"/>
</dbReference>
<sequence length="504" mass="55331">MRLMSTNFPWVWRRAEWPNFTYDAQMTAPDLAEAYRMHGVVEGKAMAVGLGSTSQVALDALSDEVLATAAIEGERLSLDVVRSSVMQRLGLATSGPTDRHVDGLVEVISDATTAFDWPLDEDRLCRWQSALFPGGTSGIHRIAVGRYRDHDDPMQIVSGPPGREVVHYEAPPSKDVPAQMKRFLAWFAESSPAQASALPSGSKLIDGFARAAIAHLWFESIHPFEDGNGRIGRAIVDMVMAQHLRQPVRLYSLSRQLLTSRSAYYDALNQAQRGDVDVTSWVQWFARQCTAACRAASQVIDQTIEKRRFWENHEGRGLHERQRKVLQRLLDDGDGGFLGGLNAEKYMKMTGVSKATATRDLSEMVTGGQLWSHGVGKAVRYYINVPGWSHGVALEPGPGGPGTEAGPVVDEARETKQSELNVHAALDAGGYTVSETSGKQDRQYSGPVVAASTLHVAQHIGRWQVVIHDIRLLDSVPAMGDRLDVQFKDGRGTVTYMDKAGKAQ</sequence>
<evidence type="ECO:0000256" key="1">
    <source>
        <dbReference type="PIRSR" id="PIRSR640198-1"/>
    </source>
</evidence>
<dbReference type="Pfam" id="PF18790">
    <property type="entry name" value="KfrB"/>
    <property type="match status" value="1"/>
</dbReference>
<dbReference type="Pfam" id="PF02661">
    <property type="entry name" value="Fic"/>
    <property type="match status" value="1"/>
</dbReference>
<dbReference type="Gene3D" id="1.10.10.10">
    <property type="entry name" value="Winged helix-like DNA-binding domain superfamily/Winged helix DNA-binding domain"/>
    <property type="match status" value="1"/>
</dbReference>
<dbReference type="Proteomes" id="UP000189628">
    <property type="component" value="Chromosome"/>
</dbReference>
<dbReference type="PANTHER" id="PTHR13504:SF33">
    <property type="entry name" value="FIC FAMILY PROTEIN"/>
    <property type="match status" value="1"/>
</dbReference>
<dbReference type="InterPro" id="IPR003812">
    <property type="entry name" value="Fido"/>
</dbReference>
<proteinExistence type="predicted"/>
<dbReference type="InterPro" id="IPR040782">
    <property type="entry name" value="KfrB"/>
</dbReference>
<gene>
    <name evidence="4" type="ORF">B0B51_16170</name>
</gene>
<dbReference type="SUPFAM" id="SSF140931">
    <property type="entry name" value="Fic-like"/>
    <property type="match status" value="1"/>
</dbReference>
<dbReference type="AlphaFoldDB" id="A0A1U9VL73"/>
<keyword evidence="2" id="KW-0547">Nucleotide-binding</keyword>
<dbReference type="GO" id="GO:0005524">
    <property type="term" value="F:ATP binding"/>
    <property type="evidence" value="ECO:0007669"/>
    <property type="project" value="UniProtKB-KW"/>
</dbReference>
<reference evidence="4 5" key="1">
    <citation type="submission" date="2017-02" db="EMBL/GenBank/DDBJ databases">
        <title>Blood Disease Bacterium A2-HR MARDI.</title>
        <authorList>
            <person name="Badrun R."/>
            <person name="Abu Bakar N."/>
            <person name="Laboh R."/>
        </authorList>
    </citation>
    <scope>NUCLEOTIDE SEQUENCE [LARGE SCALE GENOMIC DNA]</scope>
    <source>
        <strain evidence="4 5">A2-HR MARDI</strain>
    </source>
</reference>
<feature type="binding site" evidence="2">
    <location>
        <begin position="226"/>
        <end position="233"/>
    </location>
    <ligand>
        <name>ATP</name>
        <dbReference type="ChEBI" id="CHEBI:30616"/>
    </ligand>
</feature>
<evidence type="ECO:0000259" key="3">
    <source>
        <dbReference type="PROSITE" id="PS51459"/>
    </source>
</evidence>
<feature type="active site" evidence="1">
    <location>
        <position position="222"/>
    </location>
</feature>
<dbReference type="InterPro" id="IPR036597">
    <property type="entry name" value="Fido-like_dom_sf"/>
</dbReference>
<evidence type="ECO:0000313" key="4">
    <source>
        <dbReference type="EMBL" id="AQW31306.1"/>
    </source>
</evidence>
<dbReference type="Gene3D" id="1.10.3290.10">
    <property type="entry name" value="Fido-like domain"/>
    <property type="match status" value="1"/>
</dbReference>
<feature type="domain" description="Fido" evidence="3">
    <location>
        <begin position="131"/>
        <end position="287"/>
    </location>
</feature>
<evidence type="ECO:0000256" key="2">
    <source>
        <dbReference type="PIRSR" id="PIRSR640198-2"/>
    </source>
</evidence>
<protein>
    <submittedName>
        <fullName evidence="4">Cell filamentation protein Fic</fullName>
    </submittedName>
</protein>